<keyword evidence="3" id="KW-1185">Reference proteome</keyword>
<reference evidence="2 3" key="1">
    <citation type="submission" date="2023-01" db="EMBL/GenBank/DDBJ databases">
        <title>Analysis of 21 Apiospora genomes using comparative genomics revels a genus with tremendous synthesis potential of carbohydrate active enzymes and secondary metabolites.</title>
        <authorList>
            <person name="Sorensen T."/>
        </authorList>
    </citation>
    <scope>NUCLEOTIDE SEQUENCE [LARGE SCALE GENOMIC DNA]</scope>
    <source>
        <strain evidence="2 3">CBS 114990</strain>
    </source>
</reference>
<gene>
    <name evidence="2" type="ORF">PG997_002413</name>
</gene>
<accession>A0ABR1X9C1</accession>
<evidence type="ECO:0000313" key="2">
    <source>
        <dbReference type="EMBL" id="KAK8092052.1"/>
    </source>
</evidence>
<comment type="caution">
    <text evidence="2">The sequence shown here is derived from an EMBL/GenBank/DDBJ whole genome shotgun (WGS) entry which is preliminary data.</text>
</comment>
<organism evidence="2 3">
    <name type="scientific">Apiospora hydei</name>
    <dbReference type="NCBI Taxonomy" id="1337664"/>
    <lineage>
        <taxon>Eukaryota</taxon>
        <taxon>Fungi</taxon>
        <taxon>Dikarya</taxon>
        <taxon>Ascomycota</taxon>
        <taxon>Pezizomycotina</taxon>
        <taxon>Sordariomycetes</taxon>
        <taxon>Xylariomycetidae</taxon>
        <taxon>Amphisphaeriales</taxon>
        <taxon>Apiosporaceae</taxon>
        <taxon>Apiospora</taxon>
    </lineage>
</organism>
<dbReference type="EMBL" id="JAQQWN010000003">
    <property type="protein sequence ID" value="KAK8092052.1"/>
    <property type="molecule type" value="Genomic_DNA"/>
</dbReference>
<protein>
    <submittedName>
        <fullName evidence="2">Uncharacterized protein</fullName>
    </submittedName>
</protein>
<feature type="compositionally biased region" description="Basic residues" evidence="1">
    <location>
        <begin position="66"/>
        <end position="75"/>
    </location>
</feature>
<dbReference type="Proteomes" id="UP001433268">
    <property type="component" value="Unassembled WGS sequence"/>
</dbReference>
<proteinExistence type="predicted"/>
<sequence length="276" mass="30332">MSRIDKPLTKPQAKRLAQSLRPTAVKSMQIDLSLHDAGNDEYRTTSPKRALSRLGNQVNRTDRQRKTNTARGPRRSCGRRYCIGGGIDDQDDHLSLARSNFRLPGDGCRNNNNNVKPRLERQEAFRGPSVGGGFVSSDDVVENDADLYRLGLLYDDGAGDEENRGAGFSLDAIAHDEPLYAVRLSRRKRKGGKNNNTRMYTPGTPLHVIHESVEDSLYLMSPAVLGEYLVGEEEDIEDWSFVPLLVSKGSSTTADTVSVDGVATPSTEAWVVLDGA</sequence>
<evidence type="ECO:0000313" key="3">
    <source>
        <dbReference type="Proteomes" id="UP001433268"/>
    </source>
</evidence>
<evidence type="ECO:0000256" key="1">
    <source>
        <dbReference type="SAM" id="MobiDB-lite"/>
    </source>
</evidence>
<dbReference type="GeneID" id="92039788"/>
<name>A0ABR1X9C1_9PEZI</name>
<feature type="region of interest" description="Disordered" evidence="1">
    <location>
        <begin position="53"/>
        <end position="75"/>
    </location>
</feature>
<dbReference type="RefSeq" id="XP_066674024.1">
    <property type="nucleotide sequence ID" value="XM_066806728.1"/>
</dbReference>